<evidence type="ECO:0000259" key="1">
    <source>
        <dbReference type="Pfam" id="PF13360"/>
    </source>
</evidence>
<dbReference type="InterPro" id="IPR002372">
    <property type="entry name" value="PQQ_rpt_dom"/>
</dbReference>
<dbReference type="RefSeq" id="WP_130508642.1">
    <property type="nucleotide sequence ID" value="NZ_SHKY01000001.1"/>
</dbReference>
<accession>A0A4Q7ZFN5</accession>
<dbReference type="OrthoDB" id="3326598at2"/>
<sequence>MGAETFGGPVVIDLGLARGEPETYAAPTRSTVPAWFGPLVAALLVLWCATASAAPPPPVLSPLLNLRVGPADSYVVTDGGQLLAQSLGGLSMYDLSSGRQRWHTEPAAPTYRLRMASGLVLLRPWSAGLTGVGDPGTTAVSLATGDARWRRTGNVVTLAGSGALLAVAGVRSLSGPGRRVEGPVDALDVVTGATRWRVRVPSTAVLLGVPAVGGAPPRMLLVHDDRNAAVHDLTTGAPLTTAVLPAADYGPDNPAVVGGLVLLRHPGDGATDLSAYDSATLRRRWTRPAGDAYEIHACGPLTCLVGPDGVRAVDPADGTQRWHRPDWRGVEQRGAAMLAYAAPEGTIETVGLIDPATGRVLADLRGWRPLTGTGGRGRVLVTHAEQAGARTMVAVASPGDARPRLLAALPAGTGDCQAAPARLVCRSTAGELIVWAYRQKG</sequence>
<proteinExistence type="predicted"/>
<feature type="domain" description="Pyrrolo-quinoline quinone repeat" evidence="1">
    <location>
        <begin position="182"/>
        <end position="325"/>
    </location>
</feature>
<evidence type="ECO:0000313" key="2">
    <source>
        <dbReference type="EMBL" id="RZU49592.1"/>
    </source>
</evidence>
<dbReference type="Proteomes" id="UP000292564">
    <property type="component" value="Unassembled WGS sequence"/>
</dbReference>
<dbReference type="SUPFAM" id="SSF50998">
    <property type="entry name" value="Quinoprotein alcohol dehydrogenase-like"/>
    <property type="match status" value="1"/>
</dbReference>
<dbReference type="InterPro" id="IPR015943">
    <property type="entry name" value="WD40/YVTN_repeat-like_dom_sf"/>
</dbReference>
<evidence type="ECO:0000313" key="3">
    <source>
        <dbReference type="Proteomes" id="UP000292564"/>
    </source>
</evidence>
<protein>
    <submittedName>
        <fullName evidence="2">Putative pyrroloquinoline-quinone binding quinoprotein</fullName>
    </submittedName>
</protein>
<name>A0A4Q7ZFN5_9ACTN</name>
<reference evidence="2 3" key="1">
    <citation type="submission" date="2019-02" db="EMBL/GenBank/DDBJ databases">
        <title>Sequencing the genomes of 1000 actinobacteria strains.</title>
        <authorList>
            <person name="Klenk H.-P."/>
        </authorList>
    </citation>
    <scope>NUCLEOTIDE SEQUENCE [LARGE SCALE GENOMIC DNA]</scope>
    <source>
        <strain evidence="2 3">DSM 45162</strain>
    </source>
</reference>
<dbReference type="Gene3D" id="2.130.10.10">
    <property type="entry name" value="YVTN repeat-like/Quinoprotein amine dehydrogenase"/>
    <property type="match status" value="2"/>
</dbReference>
<keyword evidence="3" id="KW-1185">Reference proteome</keyword>
<dbReference type="EMBL" id="SHKY01000001">
    <property type="protein sequence ID" value="RZU49592.1"/>
    <property type="molecule type" value="Genomic_DNA"/>
</dbReference>
<gene>
    <name evidence="2" type="ORF">EV385_1345</name>
</gene>
<dbReference type="InterPro" id="IPR011047">
    <property type="entry name" value="Quinoprotein_ADH-like_sf"/>
</dbReference>
<dbReference type="Pfam" id="PF13360">
    <property type="entry name" value="PQQ_2"/>
    <property type="match status" value="1"/>
</dbReference>
<comment type="caution">
    <text evidence="2">The sequence shown here is derived from an EMBL/GenBank/DDBJ whole genome shotgun (WGS) entry which is preliminary data.</text>
</comment>
<organism evidence="2 3">
    <name type="scientific">Krasilnikovia cinnamomea</name>
    <dbReference type="NCBI Taxonomy" id="349313"/>
    <lineage>
        <taxon>Bacteria</taxon>
        <taxon>Bacillati</taxon>
        <taxon>Actinomycetota</taxon>
        <taxon>Actinomycetes</taxon>
        <taxon>Micromonosporales</taxon>
        <taxon>Micromonosporaceae</taxon>
        <taxon>Krasilnikovia</taxon>
    </lineage>
</organism>
<dbReference type="AlphaFoldDB" id="A0A4Q7ZFN5"/>